<name>A0A225AW24_TALAT</name>
<gene>
    <name evidence="8" type="ORF">UA08_07061</name>
</gene>
<feature type="transmembrane region" description="Helical" evidence="6">
    <location>
        <begin position="463"/>
        <end position="484"/>
    </location>
</feature>
<feature type="transmembrane region" description="Helical" evidence="6">
    <location>
        <begin position="54"/>
        <end position="75"/>
    </location>
</feature>
<dbReference type="Pfam" id="PF07690">
    <property type="entry name" value="MFS_1"/>
    <property type="match status" value="1"/>
</dbReference>
<evidence type="ECO:0000313" key="9">
    <source>
        <dbReference type="Proteomes" id="UP000214365"/>
    </source>
</evidence>
<organism evidence="8 9">
    <name type="scientific">Talaromyces atroroseus</name>
    <dbReference type="NCBI Taxonomy" id="1441469"/>
    <lineage>
        <taxon>Eukaryota</taxon>
        <taxon>Fungi</taxon>
        <taxon>Dikarya</taxon>
        <taxon>Ascomycota</taxon>
        <taxon>Pezizomycotina</taxon>
        <taxon>Eurotiomycetes</taxon>
        <taxon>Eurotiomycetidae</taxon>
        <taxon>Eurotiales</taxon>
        <taxon>Trichocomaceae</taxon>
        <taxon>Talaromyces</taxon>
        <taxon>Talaromyces sect. Trachyspermi</taxon>
    </lineage>
</organism>
<evidence type="ECO:0000313" key="8">
    <source>
        <dbReference type="EMBL" id="OKL57697.1"/>
    </source>
</evidence>
<dbReference type="AlphaFoldDB" id="A0A225AW24"/>
<dbReference type="PANTHER" id="PTHR23502:SF60">
    <property type="entry name" value="MAJOR FACILITATOR SUPERFAMILY (MFS) PROFILE DOMAIN-CONTAINING PROTEIN-RELATED"/>
    <property type="match status" value="1"/>
</dbReference>
<dbReference type="GO" id="GO:0022857">
    <property type="term" value="F:transmembrane transporter activity"/>
    <property type="evidence" value="ECO:0007669"/>
    <property type="project" value="InterPro"/>
</dbReference>
<proteinExistence type="predicted"/>
<dbReference type="PROSITE" id="PS50850">
    <property type="entry name" value="MFS"/>
    <property type="match status" value="1"/>
</dbReference>
<feature type="region of interest" description="Disordered" evidence="5">
    <location>
        <begin position="1"/>
        <end position="47"/>
    </location>
</feature>
<evidence type="ECO:0000256" key="4">
    <source>
        <dbReference type="ARBA" id="ARBA00023136"/>
    </source>
</evidence>
<dbReference type="FunFam" id="1.20.1250.20:FF:000011">
    <property type="entry name" value="MFS multidrug transporter, putative"/>
    <property type="match status" value="1"/>
</dbReference>
<dbReference type="CDD" id="cd17323">
    <property type="entry name" value="MFS_Tpo1_MDR_like"/>
    <property type="match status" value="1"/>
</dbReference>
<sequence>MNPGNHAGSHGVRTTKRDEEPTSDLSLPSRHKLVSWEGPDDEQNPKNWQMSTKWTITVMVSFYAFISSVSSSMMAPGLGTIAEEFHVEDEIESQLMLSIFILAFAIGPLFFAPLSEVYGRVLVLQSANMIFLVFNIACGVCQSKGQMIVFRFFAGLGGSAPLTIGGGVLGDLFPPEQRGKSMAIYTLAPLLGPAVGPIAGGFISENIPWRWIFYTTSIADGILQLTSLLLLRETYAPKLLRDKARSLRKATGDLEHQTEAERESHGTFWGKLRVSLVRPFRLLATQPLIQFLAVYMAFLYGLVYLVLSSFPSLWTNPAYYNESVEIGSLHYIALGIGFWGGSQICAPLNDRIYRILTARNGGVGLPEFRVPLMVISATLTPIGLFIYGWSAQERTHWIIPDIGACLVAIGIISGFLCIQTYVVDVYTKYAASALAAVVFLRCLAGFGFPLFAPYMYDKLHYGWGNSLLAFVAIGLGVPAPLSLWKFGARLRAMSTYAVG</sequence>
<dbReference type="Gene3D" id="1.20.1250.20">
    <property type="entry name" value="MFS general substrate transporter like domains"/>
    <property type="match status" value="1"/>
</dbReference>
<dbReference type="Proteomes" id="UP000214365">
    <property type="component" value="Unassembled WGS sequence"/>
</dbReference>
<feature type="transmembrane region" description="Helical" evidence="6">
    <location>
        <begin position="182"/>
        <end position="203"/>
    </location>
</feature>
<feature type="transmembrane region" description="Helical" evidence="6">
    <location>
        <begin position="148"/>
        <end position="170"/>
    </location>
</feature>
<dbReference type="InterPro" id="IPR036259">
    <property type="entry name" value="MFS_trans_sf"/>
</dbReference>
<evidence type="ECO:0000256" key="1">
    <source>
        <dbReference type="ARBA" id="ARBA00004141"/>
    </source>
</evidence>
<dbReference type="PANTHER" id="PTHR23502">
    <property type="entry name" value="MAJOR FACILITATOR SUPERFAMILY"/>
    <property type="match status" value="1"/>
</dbReference>
<keyword evidence="9" id="KW-1185">Reference proteome</keyword>
<feature type="transmembrane region" description="Helical" evidence="6">
    <location>
        <begin position="121"/>
        <end position="142"/>
    </location>
</feature>
<dbReference type="GO" id="GO:0016020">
    <property type="term" value="C:membrane"/>
    <property type="evidence" value="ECO:0007669"/>
    <property type="project" value="UniProtKB-SubCell"/>
</dbReference>
<evidence type="ECO:0000256" key="6">
    <source>
        <dbReference type="SAM" id="Phobius"/>
    </source>
</evidence>
<dbReference type="STRING" id="1441469.A0A225AW24"/>
<evidence type="ECO:0000256" key="5">
    <source>
        <dbReference type="SAM" id="MobiDB-lite"/>
    </source>
</evidence>
<keyword evidence="2 6" id="KW-0812">Transmembrane</keyword>
<dbReference type="SUPFAM" id="SSF103473">
    <property type="entry name" value="MFS general substrate transporter"/>
    <property type="match status" value="1"/>
</dbReference>
<dbReference type="OrthoDB" id="6770063at2759"/>
<feature type="transmembrane region" description="Helical" evidence="6">
    <location>
        <begin position="370"/>
        <end position="391"/>
    </location>
</feature>
<dbReference type="EMBL" id="LFMY01000011">
    <property type="protein sequence ID" value="OKL57697.1"/>
    <property type="molecule type" value="Genomic_DNA"/>
</dbReference>
<evidence type="ECO:0000259" key="7">
    <source>
        <dbReference type="PROSITE" id="PS50850"/>
    </source>
</evidence>
<feature type="transmembrane region" description="Helical" evidence="6">
    <location>
        <begin position="209"/>
        <end position="231"/>
    </location>
</feature>
<accession>A0A225AW24</accession>
<feature type="transmembrane region" description="Helical" evidence="6">
    <location>
        <begin position="330"/>
        <end position="349"/>
    </location>
</feature>
<dbReference type="InterPro" id="IPR020846">
    <property type="entry name" value="MFS_dom"/>
</dbReference>
<feature type="transmembrane region" description="Helical" evidence="6">
    <location>
        <begin position="95"/>
        <end position="114"/>
    </location>
</feature>
<feature type="domain" description="Major facilitator superfamily (MFS) profile" evidence="7">
    <location>
        <begin position="56"/>
        <end position="491"/>
    </location>
</feature>
<evidence type="ECO:0000256" key="3">
    <source>
        <dbReference type="ARBA" id="ARBA00022989"/>
    </source>
</evidence>
<evidence type="ECO:0000256" key="2">
    <source>
        <dbReference type="ARBA" id="ARBA00022692"/>
    </source>
</evidence>
<dbReference type="InterPro" id="IPR011701">
    <property type="entry name" value="MFS"/>
</dbReference>
<keyword evidence="3 6" id="KW-1133">Transmembrane helix</keyword>
<protein>
    <recommendedName>
        <fullName evidence="7">Major facilitator superfamily (MFS) profile domain-containing protein</fullName>
    </recommendedName>
</protein>
<keyword evidence="4 6" id="KW-0472">Membrane</keyword>
<comment type="caution">
    <text evidence="8">The sequence shown here is derived from an EMBL/GenBank/DDBJ whole genome shotgun (WGS) entry which is preliminary data.</text>
</comment>
<dbReference type="RefSeq" id="XP_020117818.1">
    <property type="nucleotide sequence ID" value="XM_020261960.1"/>
</dbReference>
<reference evidence="8 9" key="1">
    <citation type="submission" date="2015-06" db="EMBL/GenBank/DDBJ databases">
        <title>Talaromyces atroroseus IBT 11181 draft genome.</title>
        <authorList>
            <person name="Rasmussen K.B."/>
            <person name="Rasmussen S."/>
            <person name="Petersen B."/>
            <person name="Sicheritz-Ponten T."/>
            <person name="Mortensen U.H."/>
            <person name="Thrane U."/>
        </authorList>
    </citation>
    <scope>NUCLEOTIDE SEQUENCE [LARGE SCALE GENOMIC DNA]</scope>
    <source>
        <strain evidence="8 9">IBT 11181</strain>
    </source>
</reference>
<dbReference type="GeneID" id="31006817"/>
<feature type="transmembrane region" description="Helical" evidence="6">
    <location>
        <begin position="397"/>
        <end position="418"/>
    </location>
</feature>
<comment type="subcellular location">
    <subcellularLocation>
        <location evidence="1">Membrane</location>
        <topology evidence="1">Multi-pass membrane protein</topology>
    </subcellularLocation>
</comment>
<feature type="transmembrane region" description="Helical" evidence="6">
    <location>
        <begin position="288"/>
        <end position="310"/>
    </location>
</feature>
<feature type="transmembrane region" description="Helical" evidence="6">
    <location>
        <begin position="430"/>
        <end position="451"/>
    </location>
</feature>